<dbReference type="RefSeq" id="WP_090881632.1">
    <property type="nucleotide sequence ID" value="NZ_FOGG01000003.1"/>
</dbReference>
<keyword evidence="11" id="KW-1185">Reference proteome</keyword>
<dbReference type="Gene3D" id="3.30.565.10">
    <property type="entry name" value="Histidine kinase-like ATPase, C-terminal domain"/>
    <property type="match status" value="1"/>
</dbReference>
<name>A0A1H9KXB6_9SPHI</name>
<evidence type="ECO:0000259" key="8">
    <source>
        <dbReference type="PROSITE" id="PS50109"/>
    </source>
</evidence>
<protein>
    <recommendedName>
        <fullName evidence="2">histidine kinase</fullName>
        <ecNumber evidence="2">2.7.13.3</ecNumber>
    </recommendedName>
</protein>
<evidence type="ECO:0000256" key="7">
    <source>
        <dbReference type="ARBA" id="ARBA00023136"/>
    </source>
</evidence>
<dbReference type="SUPFAM" id="SSF47384">
    <property type="entry name" value="Homodimeric domain of signal transducing histidine kinase"/>
    <property type="match status" value="1"/>
</dbReference>
<dbReference type="InterPro" id="IPR013656">
    <property type="entry name" value="PAS_4"/>
</dbReference>
<dbReference type="InterPro" id="IPR013655">
    <property type="entry name" value="PAS_fold_3"/>
</dbReference>
<evidence type="ECO:0000313" key="11">
    <source>
        <dbReference type="Proteomes" id="UP000199572"/>
    </source>
</evidence>
<gene>
    <name evidence="10" type="ORF">SAMN04488023_103182</name>
</gene>
<evidence type="ECO:0000256" key="4">
    <source>
        <dbReference type="ARBA" id="ARBA00022679"/>
    </source>
</evidence>
<dbReference type="PROSITE" id="PS50113">
    <property type="entry name" value="PAC"/>
    <property type="match status" value="1"/>
</dbReference>
<dbReference type="InterPro" id="IPR004358">
    <property type="entry name" value="Sig_transdc_His_kin-like_C"/>
</dbReference>
<accession>A0A1H9KXB6</accession>
<dbReference type="InterPro" id="IPR000014">
    <property type="entry name" value="PAS"/>
</dbReference>
<dbReference type="InterPro" id="IPR050351">
    <property type="entry name" value="BphY/WalK/GraS-like"/>
</dbReference>
<dbReference type="CDD" id="cd00082">
    <property type="entry name" value="HisKA"/>
    <property type="match status" value="1"/>
</dbReference>
<evidence type="ECO:0000256" key="3">
    <source>
        <dbReference type="ARBA" id="ARBA00022553"/>
    </source>
</evidence>
<dbReference type="NCBIfam" id="TIGR00229">
    <property type="entry name" value="sensory_box"/>
    <property type="match status" value="1"/>
</dbReference>
<dbReference type="Gene3D" id="3.30.450.20">
    <property type="entry name" value="PAS domain"/>
    <property type="match status" value="2"/>
</dbReference>
<dbReference type="PROSITE" id="PS50109">
    <property type="entry name" value="HIS_KIN"/>
    <property type="match status" value="1"/>
</dbReference>
<dbReference type="EMBL" id="FOGG01000003">
    <property type="protein sequence ID" value="SER03649.1"/>
    <property type="molecule type" value="Genomic_DNA"/>
</dbReference>
<dbReference type="SMART" id="SM00387">
    <property type="entry name" value="HATPase_c"/>
    <property type="match status" value="1"/>
</dbReference>
<dbReference type="InterPro" id="IPR036890">
    <property type="entry name" value="HATPase_C_sf"/>
</dbReference>
<dbReference type="GO" id="GO:0004721">
    <property type="term" value="F:phosphoprotein phosphatase activity"/>
    <property type="evidence" value="ECO:0007669"/>
    <property type="project" value="TreeGrafter"/>
</dbReference>
<dbReference type="CDD" id="cd00130">
    <property type="entry name" value="PAS"/>
    <property type="match status" value="2"/>
</dbReference>
<feature type="domain" description="Histidine kinase" evidence="8">
    <location>
        <begin position="396"/>
        <end position="611"/>
    </location>
</feature>
<comment type="catalytic activity">
    <reaction evidence="1">
        <text>ATP + protein L-histidine = ADP + protein N-phospho-L-histidine.</text>
        <dbReference type="EC" id="2.7.13.3"/>
    </reaction>
</comment>
<dbReference type="InterPro" id="IPR000700">
    <property type="entry name" value="PAS-assoc_C"/>
</dbReference>
<dbReference type="PRINTS" id="PR00344">
    <property type="entry name" value="BCTRLSENSOR"/>
</dbReference>
<evidence type="ECO:0000256" key="1">
    <source>
        <dbReference type="ARBA" id="ARBA00000085"/>
    </source>
</evidence>
<dbReference type="SMART" id="SM00086">
    <property type="entry name" value="PAC"/>
    <property type="match status" value="2"/>
</dbReference>
<dbReference type="InterPro" id="IPR005467">
    <property type="entry name" value="His_kinase_dom"/>
</dbReference>
<dbReference type="Pfam" id="PF08448">
    <property type="entry name" value="PAS_4"/>
    <property type="match status" value="1"/>
</dbReference>
<dbReference type="FunFam" id="3.30.565.10:FF:000006">
    <property type="entry name" value="Sensor histidine kinase WalK"/>
    <property type="match status" value="1"/>
</dbReference>
<dbReference type="InterPro" id="IPR003594">
    <property type="entry name" value="HATPase_dom"/>
</dbReference>
<proteinExistence type="predicted"/>
<keyword evidence="3" id="KW-0597">Phosphoprotein</keyword>
<sequence>MNNYPIEFLSALLQQNKNPTFIFHASEYSILSSNRLFEKLINSLSSKKGNRTLTTLINLLADEEKDLLIAKLKESISSGASLSILVHPIYSNKPQSTWEFNFTPVLIKEQPIEYITCSIAEQWISDEATIQHKPNHSTDRIHFKALFDNAPLGVCVLRSRELITEYANDNILKLWGRNRSELIGFPQEIARPELKDQKDVIEKVKNIFSTKKPLVIEEVKVSTLVLDGYFSAVYQPLTNERNEVTSILIILRDISQQVIFKKELQKAKDILKLAMDASEMGSWNVDLSTKKVVFSERAKQIYELDDYRLDIEEAKSFIVEEHLEYITNNIKKALHHRSGFSLEYQIKFTEGKTKWVRVAGKAYYDKEGKPLYIAGAILDITEQKQDEIRKNDFIGMVSHELKTPLTSLSAYVQLLQYKKSGSNDFTTETLDKVSVQLKRMSIMIDGFLNISLLESGKITLNKTYFNLNELIAGIAEENRLILPSHFIQVIEYKKVMIYADWEKIATVVNNLISNAAKYSGKDSLIAIKCDANKSECIISVEDEGIGIKSNDIPKLFDRFYRVDSPNTKTIAGFGVGLYICSEVIKRHGGRIWVESEYDKGSTFYFSLPLNTKESVNLDISKLN</sequence>
<reference evidence="10 11" key="1">
    <citation type="submission" date="2016-10" db="EMBL/GenBank/DDBJ databases">
        <authorList>
            <person name="de Groot N.N."/>
        </authorList>
    </citation>
    <scope>NUCLEOTIDE SEQUENCE [LARGE SCALE GENOMIC DNA]</scope>
    <source>
        <strain evidence="10 11">DSM 18610</strain>
    </source>
</reference>
<dbReference type="GO" id="GO:0000155">
    <property type="term" value="F:phosphorelay sensor kinase activity"/>
    <property type="evidence" value="ECO:0007669"/>
    <property type="project" value="InterPro"/>
</dbReference>
<organism evidence="10 11">
    <name type="scientific">Pedobacter rhizosphaerae</name>
    <dbReference type="NCBI Taxonomy" id="390241"/>
    <lineage>
        <taxon>Bacteria</taxon>
        <taxon>Pseudomonadati</taxon>
        <taxon>Bacteroidota</taxon>
        <taxon>Sphingobacteriia</taxon>
        <taxon>Sphingobacteriales</taxon>
        <taxon>Sphingobacteriaceae</taxon>
        <taxon>Pedobacter</taxon>
    </lineage>
</organism>
<keyword evidence="4" id="KW-0808">Transferase</keyword>
<dbReference type="SUPFAM" id="SSF55785">
    <property type="entry name" value="PYP-like sensor domain (PAS domain)"/>
    <property type="match status" value="2"/>
</dbReference>
<dbReference type="EC" id="2.7.13.3" evidence="2"/>
<dbReference type="InterPro" id="IPR003661">
    <property type="entry name" value="HisK_dim/P_dom"/>
</dbReference>
<dbReference type="Pfam" id="PF02518">
    <property type="entry name" value="HATPase_c"/>
    <property type="match status" value="1"/>
</dbReference>
<evidence type="ECO:0000256" key="5">
    <source>
        <dbReference type="ARBA" id="ARBA00022777"/>
    </source>
</evidence>
<evidence type="ECO:0000313" key="10">
    <source>
        <dbReference type="EMBL" id="SER03649.1"/>
    </source>
</evidence>
<dbReference type="OrthoDB" id="9813151at2"/>
<keyword evidence="7" id="KW-0472">Membrane</keyword>
<dbReference type="Proteomes" id="UP000199572">
    <property type="component" value="Unassembled WGS sequence"/>
</dbReference>
<dbReference type="InterPro" id="IPR036097">
    <property type="entry name" value="HisK_dim/P_sf"/>
</dbReference>
<dbReference type="PANTHER" id="PTHR45453">
    <property type="entry name" value="PHOSPHATE REGULON SENSOR PROTEIN PHOR"/>
    <property type="match status" value="1"/>
</dbReference>
<feature type="domain" description="PAC" evidence="9">
    <location>
        <begin position="340"/>
        <end position="392"/>
    </location>
</feature>
<keyword evidence="6" id="KW-0902">Two-component regulatory system</keyword>
<dbReference type="GO" id="GO:0016036">
    <property type="term" value="P:cellular response to phosphate starvation"/>
    <property type="evidence" value="ECO:0007669"/>
    <property type="project" value="TreeGrafter"/>
</dbReference>
<evidence type="ECO:0000259" key="9">
    <source>
        <dbReference type="PROSITE" id="PS50113"/>
    </source>
</evidence>
<dbReference type="GO" id="GO:0005886">
    <property type="term" value="C:plasma membrane"/>
    <property type="evidence" value="ECO:0007669"/>
    <property type="project" value="TreeGrafter"/>
</dbReference>
<dbReference type="PANTHER" id="PTHR45453:SF1">
    <property type="entry name" value="PHOSPHATE REGULON SENSOR PROTEIN PHOR"/>
    <property type="match status" value="1"/>
</dbReference>
<dbReference type="STRING" id="390241.SAMN04488023_103182"/>
<dbReference type="AlphaFoldDB" id="A0A1H9KXB6"/>
<dbReference type="Pfam" id="PF00512">
    <property type="entry name" value="HisKA"/>
    <property type="match status" value="1"/>
</dbReference>
<dbReference type="Pfam" id="PF08447">
    <property type="entry name" value="PAS_3"/>
    <property type="match status" value="1"/>
</dbReference>
<dbReference type="SUPFAM" id="SSF55874">
    <property type="entry name" value="ATPase domain of HSP90 chaperone/DNA topoisomerase II/histidine kinase"/>
    <property type="match status" value="1"/>
</dbReference>
<dbReference type="InterPro" id="IPR001610">
    <property type="entry name" value="PAC"/>
</dbReference>
<evidence type="ECO:0000256" key="2">
    <source>
        <dbReference type="ARBA" id="ARBA00012438"/>
    </source>
</evidence>
<dbReference type="InterPro" id="IPR035965">
    <property type="entry name" value="PAS-like_dom_sf"/>
</dbReference>
<dbReference type="SMART" id="SM00388">
    <property type="entry name" value="HisKA"/>
    <property type="match status" value="1"/>
</dbReference>
<evidence type="ECO:0000256" key="6">
    <source>
        <dbReference type="ARBA" id="ARBA00023012"/>
    </source>
</evidence>
<keyword evidence="5 10" id="KW-0418">Kinase</keyword>
<dbReference type="Gene3D" id="1.10.287.130">
    <property type="match status" value="1"/>
</dbReference>